<evidence type="ECO:0000313" key="1">
    <source>
        <dbReference type="EMBL" id="PVH92387.1"/>
    </source>
</evidence>
<dbReference type="Proteomes" id="UP000244855">
    <property type="component" value="Unassembled WGS sequence"/>
</dbReference>
<gene>
    <name evidence="1" type="ORF">DM02DRAFT_663002</name>
</gene>
<dbReference type="EMBL" id="KZ805688">
    <property type="protein sequence ID" value="PVH92387.1"/>
    <property type="molecule type" value="Genomic_DNA"/>
</dbReference>
<reference evidence="1 2" key="1">
    <citation type="journal article" date="2018" name="Sci. Rep.">
        <title>Comparative genomics provides insights into the lifestyle and reveals functional heterogeneity of dark septate endophytic fungi.</title>
        <authorList>
            <person name="Knapp D.G."/>
            <person name="Nemeth J.B."/>
            <person name="Barry K."/>
            <person name="Hainaut M."/>
            <person name="Henrissat B."/>
            <person name="Johnson J."/>
            <person name="Kuo A."/>
            <person name="Lim J.H.P."/>
            <person name="Lipzen A."/>
            <person name="Nolan M."/>
            <person name="Ohm R.A."/>
            <person name="Tamas L."/>
            <person name="Grigoriev I.V."/>
            <person name="Spatafora J.W."/>
            <person name="Nagy L.G."/>
            <person name="Kovacs G.M."/>
        </authorList>
    </citation>
    <scope>NUCLEOTIDE SEQUENCE [LARGE SCALE GENOMIC DNA]</scope>
    <source>
        <strain evidence="1 2">DSE2036</strain>
    </source>
</reference>
<keyword evidence="2" id="KW-1185">Reference proteome</keyword>
<proteinExistence type="predicted"/>
<dbReference type="AlphaFoldDB" id="A0A2V1D2W6"/>
<protein>
    <submittedName>
        <fullName evidence="1">Uncharacterized protein</fullName>
    </submittedName>
</protein>
<accession>A0A2V1D2W6</accession>
<name>A0A2V1D2W6_9PLEO</name>
<evidence type="ECO:0000313" key="2">
    <source>
        <dbReference type="Proteomes" id="UP000244855"/>
    </source>
</evidence>
<organism evidence="1 2">
    <name type="scientific">Periconia macrospinosa</name>
    <dbReference type="NCBI Taxonomy" id="97972"/>
    <lineage>
        <taxon>Eukaryota</taxon>
        <taxon>Fungi</taxon>
        <taxon>Dikarya</taxon>
        <taxon>Ascomycota</taxon>
        <taxon>Pezizomycotina</taxon>
        <taxon>Dothideomycetes</taxon>
        <taxon>Pleosporomycetidae</taxon>
        <taxon>Pleosporales</taxon>
        <taxon>Massarineae</taxon>
        <taxon>Periconiaceae</taxon>
        <taxon>Periconia</taxon>
    </lineage>
</organism>
<sequence length="111" mass="13161">MYIKVEYHSDIENNPEAKTLDLVEWVTRTEFIALIGQRFAEAKEKEHLPKCRQRMKYIEECKIRGRLPETKQPLSTEDRQKYPWLCPELLVKVEESEDDGIKMDGIQDASY</sequence>
<dbReference type="OrthoDB" id="3800332at2759"/>